<accession>Q6N1D0</accession>
<name>Q6N1D0_RHOPA</name>
<dbReference type="AlphaFoldDB" id="Q6N1D0"/>
<dbReference type="SUPFAM" id="SSF75169">
    <property type="entry name" value="DsrEFH-like"/>
    <property type="match status" value="1"/>
</dbReference>
<dbReference type="InterPro" id="IPR027396">
    <property type="entry name" value="DsrEFH-like"/>
</dbReference>
<dbReference type="PANTHER" id="PTHR37691:SF1">
    <property type="entry name" value="BLR3518 PROTEIN"/>
    <property type="match status" value="1"/>
</dbReference>
<organism evidence="2">
    <name type="scientific">Rhodopseudomonas palustris (strain ATCC BAA-98 / CGA009)</name>
    <dbReference type="NCBI Taxonomy" id="258594"/>
    <lineage>
        <taxon>Bacteria</taxon>
        <taxon>Pseudomonadati</taxon>
        <taxon>Pseudomonadota</taxon>
        <taxon>Alphaproteobacteria</taxon>
        <taxon>Hyphomicrobiales</taxon>
        <taxon>Nitrobacteraceae</taxon>
        <taxon>Rhodopseudomonas</taxon>
    </lineage>
</organism>
<feature type="chain" id="PRO_5004277437" evidence="1">
    <location>
        <begin position="44"/>
        <end position="170"/>
    </location>
</feature>
<dbReference type="EMBL" id="BX572607">
    <property type="protein sequence ID" value="CAE29917.1"/>
    <property type="molecule type" value="Genomic_DNA"/>
</dbReference>
<reference evidence="2" key="1">
    <citation type="journal article" date="2004" name="Nat. Biotechnol.">
        <title>Complete genome sequence of the metabolically versatile photosynthetic bacterium Rhodopseudomonas palustris.</title>
        <authorList>
            <person name="Larimer F.W."/>
            <person name="Chain P."/>
            <person name="Hauser L."/>
            <person name="Lamerdin J."/>
            <person name="Malfatti S."/>
            <person name="Do L."/>
            <person name="Land M.L."/>
            <person name="Pelletier D.A."/>
            <person name="Beatty J.T."/>
            <person name="Lang A.S."/>
            <person name="Tabita F.R."/>
            <person name="Gibson J.L."/>
            <person name="Hanson T.E."/>
            <person name="Bobst C."/>
            <person name="Torres J.L."/>
            <person name="Peres C."/>
            <person name="Harrison F.H."/>
            <person name="Gibson J."/>
            <person name="Harwood C.S."/>
        </authorList>
    </citation>
    <scope>NUCLEOTIDE SEQUENCE [LARGE SCALE GENOMIC DNA]</scope>
    <source>
        <strain evidence="2">CGA009</strain>
    </source>
</reference>
<evidence type="ECO:0000256" key="1">
    <source>
        <dbReference type="SAM" id="SignalP"/>
    </source>
</evidence>
<dbReference type="PANTHER" id="PTHR37691">
    <property type="entry name" value="BLR3518 PROTEIN"/>
    <property type="match status" value="1"/>
</dbReference>
<dbReference type="eggNOG" id="COG1416">
    <property type="taxonomic scope" value="Bacteria"/>
</dbReference>
<dbReference type="STRING" id="258594.RPA4476"/>
<feature type="signal peptide" evidence="1">
    <location>
        <begin position="1"/>
        <end position="43"/>
    </location>
</feature>
<gene>
    <name evidence="2" type="ordered locus">RPA4476</name>
</gene>
<evidence type="ECO:0000313" key="2">
    <source>
        <dbReference type="EMBL" id="CAE29917.1"/>
    </source>
</evidence>
<dbReference type="PhylomeDB" id="Q6N1D0"/>
<dbReference type="HOGENOM" id="CLU_127515_1_0_5"/>
<keyword evidence="1" id="KW-0732">Signal</keyword>
<proteinExistence type="predicted"/>
<sequence>MTAAAGAVSVRVKQTSGRSTMKSLFKAAAAVALLIAAAVPGFAADAKPHRVAIQVDQNDPAVMNLALNNAANIIEYYKAKNEDVQVEVVTFGPGLHMLRTDSSPVKDRIKQIADGAFPSSIKFAACENTKTGMEKHEGHAVSLIPQASAVPSGAVRLMELQDDGWAYLRP</sequence>
<protein>
    <submittedName>
        <fullName evidence="2">Uncharacterized protein</fullName>
    </submittedName>
</protein>
<dbReference type="Gene3D" id="3.40.1260.10">
    <property type="entry name" value="DsrEFH-like"/>
    <property type="match status" value="1"/>
</dbReference>